<evidence type="ECO:0000313" key="2">
    <source>
        <dbReference type="Proteomes" id="UP001497535"/>
    </source>
</evidence>
<proteinExistence type="predicted"/>
<reference evidence="1" key="1">
    <citation type="submission" date="2023-11" db="EMBL/GenBank/DDBJ databases">
        <authorList>
            <person name="Poullet M."/>
        </authorList>
    </citation>
    <scope>NUCLEOTIDE SEQUENCE</scope>
    <source>
        <strain evidence="1">E1834</strain>
    </source>
</reference>
<gene>
    <name evidence="1" type="ORF">MENTE1834_LOCUS9736</name>
</gene>
<name>A0ACB0Y9Z3_MELEN</name>
<keyword evidence="2" id="KW-1185">Reference proteome</keyword>
<organism evidence="1 2">
    <name type="scientific">Meloidogyne enterolobii</name>
    <name type="common">Root-knot nematode worm</name>
    <name type="synonym">Meloidogyne mayaguensis</name>
    <dbReference type="NCBI Taxonomy" id="390850"/>
    <lineage>
        <taxon>Eukaryota</taxon>
        <taxon>Metazoa</taxon>
        <taxon>Ecdysozoa</taxon>
        <taxon>Nematoda</taxon>
        <taxon>Chromadorea</taxon>
        <taxon>Rhabditida</taxon>
        <taxon>Tylenchina</taxon>
        <taxon>Tylenchomorpha</taxon>
        <taxon>Tylenchoidea</taxon>
        <taxon>Meloidogynidae</taxon>
        <taxon>Meloidogyninae</taxon>
        <taxon>Meloidogyne</taxon>
    </lineage>
</organism>
<evidence type="ECO:0000313" key="1">
    <source>
        <dbReference type="EMBL" id="CAK5038803.1"/>
    </source>
</evidence>
<accession>A0ACB0Y9Z3</accession>
<dbReference type="EMBL" id="CAVMJV010000009">
    <property type="protein sequence ID" value="CAK5038803.1"/>
    <property type="molecule type" value="Genomic_DNA"/>
</dbReference>
<dbReference type="Proteomes" id="UP001497535">
    <property type="component" value="Unassembled WGS sequence"/>
</dbReference>
<comment type="caution">
    <text evidence="1">The sequence shown here is derived from an EMBL/GenBank/DDBJ whole genome shotgun (WGS) entry which is preliminary data.</text>
</comment>
<sequence length="153" mass="17708">MKHVQLHPHCGGTSGRFQHRHIGLNHQHYHQNQRHQHLLKPYFYPQQPPQTNSARPAAENENNQNGINNPAFHQLFLFGGENLRIRWEGIFKSNFFKFYFSDNSIGNAPLPFPTGNLGERNRAMEGLHRPQNNNGIPLHNQFRGMRLSTGLAR</sequence>
<protein>
    <submittedName>
        <fullName evidence="1">Uncharacterized protein</fullName>
    </submittedName>
</protein>